<dbReference type="Proteomes" id="UP000053573">
    <property type="component" value="Unassembled WGS sequence"/>
</dbReference>
<protein>
    <submittedName>
        <fullName evidence="3">Uncharacterized protein</fullName>
    </submittedName>
</protein>
<accession>A0A0H1B6H1</accession>
<proteinExistence type="predicted"/>
<dbReference type="PANTHER" id="PTHR37848:SF1">
    <property type="entry name" value="SUN DOMAIN-CONTAINING PROTEIN"/>
    <property type="match status" value="1"/>
</dbReference>
<evidence type="ECO:0000256" key="1">
    <source>
        <dbReference type="SAM" id="MobiDB-lite"/>
    </source>
</evidence>
<dbReference type="PANTHER" id="PTHR37848">
    <property type="entry name" value="EXPRESSED PROTEIN"/>
    <property type="match status" value="1"/>
</dbReference>
<evidence type="ECO:0000313" key="3">
    <source>
        <dbReference type="EMBL" id="KLJ06683.1"/>
    </source>
</evidence>
<keyword evidence="4" id="KW-1185">Reference proteome</keyword>
<feature type="compositionally biased region" description="Low complexity" evidence="1">
    <location>
        <begin position="16"/>
        <end position="25"/>
    </location>
</feature>
<organism evidence="3 4">
    <name type="scientific">Blastomyces silverae</name>
    <dbReference type="NCBI Taxonomy" id="2060906"/>
    <lineage>
        <taxon>Eukaryota</taxon>
        <taxon>Fungi</taxon>
        <taxon>Dikarya</taxon>
        <taxon>Ascomycota</taxon>
        <taxon>Pezizomycotina</taxon>
        <taxon>Eurotiomycetes</taxon>
        <taxon>Eurotiomycetidae</taxon>
        <taxon>Onygenales</taxon>
        <taxon>Ajellomycetaceae</taxon>
        <taxon>Blastomyces</taxon>
    </lineage>
</organism>
<feature type="region of interest" description="Disordered" evidence="1">
    <location>
        <begin position="1"/>
        <end position="39"/>
    </location>
</feature>
<evidence type="ECO:0000256" key="2">
    <source>
        <dbReference type="SAM" id="Phobius"/>
    </source>
</evidence>
<keyword evidence="2" id="KW-0472">Membrane</keyword>
<comment type="caution">
    <text evidence="3">The sequence shown here is derived from an EMBL/GenBank/DDBJ whole genome shotgun (WGS) entry which is preliminary data.</text>
</comment>
<dbReference type="OrthoDB" id="203796at2759"/>
<keyword evidence="2" id="KW-0812">Transmembrane</keyword>
<gene>
    <name evidence="3" type="ORF">EMPG_17821</name>
</gene>
<feature type="transmembrane region" description="Helical" evidence="2">
    <location>
        <begin position="303"/>
        <end position="324"/>
    </location>
</feature>
<feature type="region of interest" description="Disordered" evidence="1">
    <location>
        <begin position="384"/>
        <end position="412"/>
    </location>
</feature>
<keyword evidence="2" id="KW-1133">Transmembrane helix</keyword>
<reference evidence="4" key="1">
    <citation type="journal article" date="2015" name="PLoS Genet.">
        <title>The dynamic genome and transcriptome of the human fungal pathogen Blastomyces and close relative Emmonsia.</title>
        <authorList>
            <person name="Munoz J.F."/>
            <person name="Gauthier G.M."/>
            <person name="Desjardins C.A."/>
            <person name="Gallo J.E."/>
            <person name="Holder J."/>
            <person name="Sullivan T.D."/>
            <person name="Marty A.J."/>
            <person name="Carmen J.C."/>
            <person name="Chen Z."/>
            <person name="Ding L."/>
            <person name="Gujja S."/>
            <person name="Magrini V."/>
            <person name="Misas E."/>
            <person name="Mitreva M."/>
            <person name="Priest M."/>
            <person name="Saif S."/>
            <person name="Whiston E.A."/>
            <person name="Young S."/>
            <person name="Zeng Q."/>
            <person name="Goldman W.E."/>
            <person name="Mardis E.R."/>
            <person name="Taylor J.W."/>
            <person name="McEwen J.G."/>
            <person name="Clay O.K."/>
            <person name="Klein B.S."/>
            <person name="Cuomo C.A."/>
        </authorList>
    </citation>
    <scope>NUCLEOTIDE SEQUENCE [LARGE SCALE GENOMIC DNA]</scope>
    <source>
        <strain evidence="4">UAMH 139</strain>
    </source>
</reference>
<dbReference type="AlphaFoldDB" id="A0A0H1B6H1"/>
<feature type="compositionally biased region" description="Basic and acidic residues" evidence="1">
    <location>
        <begin position="384"/>
        <end position="407"/>
    </location>
</feature>
<name>A0A0H1B6H1_9EURO</name>
<evidence type="ECO:0000313" key="4">
    <source>
        <dbReference type="Proteomes" id="UP000053573"/>
    </source>
</evidence>
<sequence>MGLPKATRPYRDDAPLSSSASAHSLQPYQDLEPEDNPPAYIEDDATAVVQPGSIISPGPGPNNLSSVNRLVSYYDIPGGRVMASSRAKKTYTVTLSPELSQDPEALGTLIRYQVLRPPVPMIVVKGTHRVTTKNSGANKGSNKETVVDFDFRINCINSVLPDVYSDGNRSRFVEIVKDLDGRKAYRGGRFKSKGVNKKGGSAGVAGANASPDLEESMGLTASNDGPDLEEWCKRFCEDKAGVKSFTFHRTVEAWNSFSVQKGITTLIRSLNYRGHISIEIRTHNAHLTIYSPSLLNKLRINTFVWWACIILQLWIITWPLLILLEKRYEPITATWYAQYDEQPACGLSESMWLNLFTPVIKRSVLARARDGEMVGIEEARGAMDEAERVARGESTESESERERRERMQSGQASWTDSLVGVVRGVAEVGREYNQAVGWGGDC</sequence>
<dbReference type="EMBL" id="LDEV01002993">
    <property type="protein sequence ID" value="KLJ06683.1"/>
    <property type="molecule type" value="Genomic_DNA"/>
</dbReference>